<gene>
    <name evidence="1" type="ORF">J108_09260</name>
</gene>
<dbReference type="Proteomes" id="UP000014969">
    <property type="component" value="Unassembled WGS sequence"/>
</dbReference>
<reference evidence="1 2" key="1">
    <citation type="journal article" date="2013" name="Genome Announc.">
        <title>Genome Sequence of an Epidemic Isolate of Mycobacterium abscessus subsp. bolletii from Rio de Janeiro, Brazil.</title>
        <authorList>
            <person name="Davidson R.M."/>
            <person name="Reynolds P.R."/>
            <person name="Farias-Hesson E."/>
            <person name="Duarte R.S."/>
            <person name="Jackson M."/>
            <person name="Strong M."/>
        </authorList>
    </citation>
    <scope>NUCLEOTIDE SEQUENCE [LARGE SCALE GENOMIC DNA]</scope>
    <source>
        <strain evidence="1 2">CRM-0020</strain>
    </source>
</reference>
<dbReference type="InterPro" id="IPR011044">
    <property type="entry name" value="Quino_amine_DH_bsu"/>
</dbReference>
<accession>A0A829HW81</accession>
<name>A0A829HW81_9MYCO</name>
<proteinExistence type="predicted"/>
<dbReference type="Gene3D" id="2.130.10.10">
    <property type="entry name" value="YVTN repeat-like/Quinoprotein amine dehydrogenase"/>
    <property type="match status" value="1"/>
</dbReference>
<dbReference type="SUPFAM" id="SSF50969">
    <property type="entry name" value="YVTN repeat-like/Quinoprotein amine dehydrogenase"/>
    <property type="match status" value="1"/>
</dbReference>
<sequence>MGNRGSIAMMDAMNRLPRRGMRGIRGTVAALAVVITAAAAASSGCSSGGDSENSADPRVITPASAAQSPPVTTAPAGTVHRIAGQASAVLLDTSTKTVSILADEGQIVTTVTRDDLDTVRRVTRLPSPATAAVGDDRGTVYLSTAGGYFALDIASGRADKVTISGHENTEFSAITRRPDGRIVLGSADGTVFTLDLQNQVIAHAAGFAHIDSLAYQGNTVAVLDRAQSSVTTLTAAGDGTAHALRAGEGATTMLADDKGRLLVADTRGGALLAFGLADSLILRQRYPVSGAPYGLAYSATLIWVSQTATNTVIGYDLSTGIPEERARFATVRQPNSLVSDGSTLFVASGAGDGIQAIDIRSLG</sequence>
<evidence type="ECO:0000313" key="2">
    <source>
        <dbReference type="Proteomes" id="UP000014969"/>
    </source>
</evidence>
<dbReference type="AlphaFoldDB" id="A0A829HW81"/>
<dbReference type="EMBL" id="ATFQ01000016">
    <property type="protein sequence ID" value="EPQ23761.1"/>
    <property type="molecule type" value="Genomic_DNA"/>
</dbReference>
<dbReference type="InterPro" id="IPR015943">
    <property type="entry name" value="WD40/YVTN_repeat-like_dom_sf"/>
</dbReference>
<protein>
    <submittedName>
        <fullName evidence="1">Uncharacterized protein</fullName>
    </submittedName>
</protein>
<comment type="caution">
    <text evidence="1">The sequence shown here is derived from an EMBL/GenBank/DDBJ whole genome shotgun (WGS) entry which is preliminary data.</text>
</comment>
<dbReference type="RefSeq" id="WP_005119802.1">
    <property type="nucleotide sequence ID" value="NZ_ATFQ01000016.1"/>
</dbReference>
<organism evidence="1 2">
    <name type="scientific">Mycobacteroides abscessus subsp. bolletii CRM-0020</name>
    <dbReference type="NCBI Taxonomy" id="1306401"/>
    <lineage>
        <taxon>Bacteria</taxon>
        <taxon>Bacillati</taxon>
        <taxon>Actinomycetota</taxon>
        <taxon>Actinomycetes</taxon>
        <taxon>Mycobacteriales</taxon>
        <taxon>Mycobacteriaceae</taxon>
        <taxon>Mycobacteroides</taxon>
        <taxon>Mycobacteroides abscessus</taxon>
    </lineage>
</organism>
<evidence type="ECO:0000313" key="1">
    <source>
        <dbReference type="EMBL" id="EPQ23761.1"/>
    </source>
</evidence>